<evidence type="ECO:0000256" key="1">
    <source>
        <dbReference type="SAM" id="SignalP"/>
    </source>
</evidence>
<feature type="signal peptide" evidence="1">
    <location>
        <begin position="1"/>
        <end position="16"/>
    </location>
</feature>
<keyword evidence="1" id="KW-0732">Signal</keyword>
<name>A0A8T0BK75_SILME</name>
<dbReference type="EMBL" id="JABFDY010000006">
    <property type="protein sequence ID" value="KAF7705896.1"/>
    <property type="molecule type" value="Genomic_DNA"/>
</dbReference>
<feature type="chain" id="PRO_5035945429" evidence="1">
    <location>
        <begin position="17"/>
        <end position="70"/>
    </location>
</feature>
<dbReference type="Proteomes" id="UP000606274">
    <property type="component" value="Unassembled WGS sequence"/>
</dbReference>
<comment type="caution">
    <text evidence="2">The sequence shown here is derived from an EMBL/GenBank/DDBJ whole genome shotgun (WGS) entry which is preliminary data.</text>
</comment>
<protein>
    <submittedName>
        <fullName evidence="2">Uncharacterized protein</fullName>
    </submittedName>
</protein>
<sequence length="70" mass="7759">MLLLVLLFGSIIFTDGSTEHPERTGLRALVKSATKLDLNQANVILQQYFSSLSAYMNSNITGRVTKIKMV</sequence>
<evidence type="ECO:0000313" key="2">
    <source>
        <dbReference type="EMBL" id="KAF7705896.1"/>
    </source>
</evidence>
<keyword evidence="3" id="KW-1185">Reference proteome</keyword>
<reference evidence="2" key="1">
    <citation type="submission" date="2020-08" db="EMBL/GenBank/DDBJ databases">
        <title>Chromosome-level assembly of Southern catfish (Silurus meridionalis) provides insights into visual adaptation to the nocturnal and benthic lifestyles.</title>
        <authorList>
            <person name="Zhang Y."/>
            <person name="Wang D."/>
            <person name="Peng Z."/>
        </authorList>
    </citation>
    <scope>NUCLEOTIDE SEQUENCE</scope>
    <source>
        <strain evidence="2">SWU-2019-XX</strain>
        <tissue evidence="2">Muscle</tissue>
    </source>
</reference>
<gene>
    <name evidence="2" type="ORF">HF521_019150</name>
</gene>
<dbReference type="AlphaFoldDB" id="A0A8T0BK75"/>
<proteinExistence type="predicted"/>
<accession>A0A8T0BK75</accession>
<organism evidence="2 3">
    <name type="scientific">Silurus meridionalis</name>
    <name type="common">Southern catfish</name>
    <name type="synonym">Silurus soldatovi meridionalis</name>
    <dbReference type="NCBI Taxonomy" id="175797"/>
    <lineage>
        <taxon>Eukaryota</taxon>
        <taxon>Metazoa</taxon>
        <taxon>Chordata</taxon>
        <taxon>Craniata</taxon>
        <taxon>Vertebrata</taxon>
        <taxon>Euteleostomi</taxon>
        <taxon>Actinopterygii</taxon>
        <taxon>Neopterygii</taxon>
        <taxon>Teleostei</taxon>
        <taxon>Ostariophysi</taxon>
        <taxon>Siluriformes</taxon>
        <taxon>Siluridae</taxon>
        <taxon>Silurus</taxon>
    </lineage>
</organism>
<evidence type="ECO:0000313" key="3">
    <source>
        <dbReference type="Proteomes" id="UP000606274"/>
    </source>
</evidence>